<keyword evidence="2" id="KW-1185">Reference proteome</keyword>
<accession>A0A363NP61</accession>
<protein>
    <submittedName>
        <fullName evidence="1">Uncharacterized protein</fullName>
    </submittedName>
</protein>
<dbReference type="AlphaFoldDB" id="A0A363NP61"/>
<proteinExistence type="predicted"/>
<evidence type="ECO:0000313" key="1">
    <source>
        <dbReference type="EMBL" id="PUV22517.1"/>
    </source>
</evidence>
<dbReference type="EMBL" id="QCXX01000006">
    <property type="protein sequence ID" value="PUV22517.1"/>
    <property type="molecule type" value="Genomic_DNA"/>
</dbReference>
<sequence length="78" mass="9600">MSAHEDLVDLNIAFDALPFLTMHQYLKKLVFYLKYKAYLINLLRLVRYIQITFNKERYLILKDHVFRYKPYQKTKKRG</sequence>
<name>A0A363NP61_9SPHI</name>
<reference evidence="1 2" key="1">
    <citation type="submission" date="2018-04" db="EMBL/GenBank/DDBJ databases">
        <title>Sphingobacterium sp. M46 Genome.</title>
        <authorList>
            <person name="Cheng J."/>
            <person name="Li Y."/>
        </authorList>
    </citation>
    <scope>NUCLEOTIDE SEQUENCE [LARGE SCALE GENOMIC DNA]</scope>
    <source>
        <strain evidence="1 2">M46</strain>
    </source>
</reference>
<evidence type="ECO:0000313" key="2">
    <source>
        <dbReference type="Proteomes" id="UP000250831"/>
    </source>
</evidence>
<gene>
    <name evidence="1" type="ORF">DCO56_20110</name>
</gene>
<organism evidence="1 2">
    <name type="scientific">Sphingobacterium athyrii</name>
    <dbReference type="NCBI Taxonomy" id="2152717"/>
    <lineage>
        <taxon>Bacteria</taxon>
        <taxon>Pseudomonadati</taxon>
        <taxon>Bacteroidota</taxon>
        <taxon>Sphingobacteriia</taxon>
        <taxon>Sphingobacteriales</taxon>
        <taxon>Sphingobacteriaceae</taxon>
        <taxon>Sphingobacterium</taxon>
    </lineage>
</organism>
<comment type="caution">
    <text evidence="1">The sequence shown here is derived from an EMBL/GenBank/DDBJ whole genome shotgun (WGS) entry which is preliminary data.</text>
</comment>
<dbReference type="Proteomes" id="UP000250831">
    <property type="component" value="Unassembled WGS sequence"/>
</dbReference>